<dbReference type="GO" id="GO:0003735">
    <property type="term" value="F:structural constituent of ribosome"/>
    <property type="evidence" value="ECO:0007669"/>
    <property type="project" value="InterPro"/>
</dbReference>
<gene>
    <name evidence="7" type="primary">rpsD</name>
    <name evidence="11" type="ORF">BSZ32_00775</name>
</gene>
<evidence type="ECO:0000256" key="3">
    <source>
        <dbReference type="ARBA" id="ARBA00022884"/>
    </source>
</evidence>
<comment type="function">
    <text evidence="7">With S5 and S12 plays an important role in translational accuracy.</text>
</comment>
<dbReference type="FunFam" id="3.10.290.10:FF:000001">
    <property type="entry name" value="30S ribosomal protein S4"/>
    <property type="match status" value="1"/>
</dbReference>
<feature type="domain" description="RNA-binding S4" evidence="9">
    <location>
        <begin position="93"/>
        <end position="152"/>
    </location>
</feature>
<keyword evidence="5 7" id="KW-0687">Ribonucleoprotein</keyword>
<dbReference type="InterPro" id="IPR036986">
    <property type="entry name" value="S4_RNA-bd_sf"/>
</dbReference>
<protein>
    <recommendedName>
        <fullName evidence="6 7">Small ribosomal subunit protein uS4</fullName>
    </recommendedName>
</protein>
<dbReference type="NCBIfam" id="TIGR01017">
    <property type="entry name" value="rpsD_bact"/>
    <property type="match status" value="1"/>
</dbReference>
<dbReference type="PANTHER" id="PTHR11831">
    <property type="entry name" value="30S 40S RIBOSOMAL PROTEIN"/>
    <property type="match status" value="1"/>
</dbReference>
<dbReference type="GO" id="GO:0015935">
    <property type="term" value="C:small ribosomal subunit"/>
    <property type="evidence" value="ECO:0007669"/>
    <property type="project" value="InterPro"/>
</dbReference>
<evidence type="ECO:0000256" key="4">
    <source>
        <dbReference type="ARBA" id="ARBA00022980"/>
    </source>
</evidence>
<comment type="subunit">
    <text evidence="7">Part of the 30S ribosomal subunit. Contacts protein S5. The interaction surface between S4 and S5 is involved in control of translational fidelity.</text>
</comment>
<evidence type="ECO:0000256" key="2">
    <source>
        <dbReference type="ARBA" id="ARBA00022730"/>
    </source>
</evidence>
<sequence>MARYIGPKDKISRRFGVALFGPSKALERRNFPPGQHGLRAGRRKKSDYSVALGEKQKLRFQFGVLEKQFRGYYAEAVRQRGITGDTLVRLLETRLDNVCYRLGYGNTRSAARQLVNHGHITVNGVKTDIASFQCKPGDKVAVAEKASSQQLGLRALDLTQAVPLKDWLTLDREKMVGTIARLPEPADSDHGVNVQLVVELYSR</sequence>
<name>A0A2S7TYH8_9BACT</name>
<evidence type="ECO:0000256" key="5">
    <source>
        <dbReference type="ARBA" id="ARBA00023274"/>
    </source>
</evidence>
<dbReference type="HAMAP" id="MF_01306_B">
    <property type="entry name" value="Ribosomal_uS4_B"/>
    <property type="match status" value="1"/>
</dbReference>
<dbReference type="SMART" id="SM01390">
    <property type="entry name" value="Ribosomal_S4"/>
    <property type="match status" value="1"/>
</dbReference>
<evidence type="ECO:0000313" key="12">
    <source>
        <dbReference type="Proteomes" id="UP000239907"/>
    </source>
</evidence>
<dbReference type="Proteomes" id="UP000239907">
    <property type="component" value="Unassembled WGS sequence"/>
</dbReference>
<evidence type="ECO:0000256" key="8">
    <source>
        <dbReference type="RuleBase" id="RU003699"/>
    </source>
</evidence>
<reference evidence="11 12" key="1">
    <citation type="submission" date="2016-12" db="EMBL/GenBank/DDBJ databases">
        <title>Study of bacterial adaptation to deep sea.</title>
        <authorList>
            <person name="Song J."/>
            <person name="Yoshizawa S."/>
            <person name="Kogure K."/>
        </authorList>
    </citation>
    <scope>NUCLEOTIDE SEQUENCE [LARGE SCALE GENOMIC DNA]</scope>
    <source>
        <strain evidence="11 12">SAORIC-165</strain>
    </source>
</reference>
<dbReference type="PROSITE" id="PS50889">
    <property type="entry name" value="S4"/>
    <property type="match status" value="1"/>
</dbReference>
<dbReference type="InterPro" id="IPR002942">
    <property type="entry name" value="S4_RNA-bd"/>
</dbReference>
<dbReference type="SMART" id="SM00363">
    <property type="entry name" value="S4"/>
    <property type="match status" value="1"/>
</dbReference>
<evidence type="ECO:0000256" key="6">
    <source>
        <dbReference type="ARBA" id="ARBA00035254"/>
    </source>
</evidence>
<proteinExistence type="inferred from homology"/>
<dbReference type="Gene3D" id="1.10.1050.10">
    <property type="entry name" value="Ribosomal Protein S4 Delta 41, Chain A, domain 1"/>
    <property type="match status" value="1"/>
</dbReference>
<keyword evidence="12" id="KW-1185">Reference proteome</keyword>
<dbReference type="PANTHER" id="PTHR11831:SF4">
    <property type="entry name" value="SMALL RIBOSOMAL SUBUNIT PROTEIN US4M"/>
    <property type="match status" value="1"/>
</dbReference>
<keyword evidence="4 7" id="KW-0689">Ribosomal protein</keyword>
<dbReference type="GO" id="GO:0006412">
    <property type="term" value="P:translation"/>
    <property type="evidence" value="ECO:0007669"/>
    <property type="project" value="UniProtKB-UniRule"/>
</dbReference>
<dbReference type="GO" id="GO:0042274">
    <property type="term" value="P:ribosomal small subunit biogenesis"/>
    <property type="evidence" value="ECO:0007669"/>
    <property type="project" value="TreeGrafter"/>
</dbReference>
<comment type="function">
    <text evidence="7">One of the primary rRNA binding proteins, it binds directly to 16S rRNA where it nucleates assembly of the body of the 30S subunit.</text>
</comment>
<evidence type="ECO:0000256" key="1">
    <source>
        <dbReference type="ARBA" id="ARBA00007465"/>
    </source>
</evidence>
<dbReference type="GO" id="GO:0019843">
    <property type="term" value="F:rRNA binding"/>
    <property type="evidence" value="ECO:0007669"/>
    <property type="project" value="UniProtKB-UniRule"/>
</dbReference>
<feature type="domain" description="Small ribosomal subunit protein uS4 N-terminal" evidence="10">
    <location>
        <begin position="3"/>
        <end position="92"/>
    </location>
</feature>
<evidence type="ECO:0000259" key="9">
    <source>
        <dbReference type="SMART" id="SM00363"/>
    </source>
</evidence>
<dbReference type="NCBIfam" id="NF003717">
    <property type="entry name" value="PRK05327.1"/>
    <property type="match status" value="1"/>
</dbReference>
<dbReference type="InterPro" id="IPR022801">
    <property type="entry name" value="Ribosomal_uS4"/>
</dbReference>
<keyword evidence="2 7" id="KW-0699">rRNA-binding</keyword>
<dbReference type="CDD" id="cd00165">
    <property type="entry name" value="S4"/>
    <property type="match status" value="1"/>
</dbReference>
<comment type="caution">
    <text evidence="11">The sequence shown here is derived from an EMBL/GenBank/DDBJ whole genome shotgun (WGS) entry which is preliminary data.</text>
</comment>
<accession>A0A2S7TYH8</accession>
<dbReference type="RefSeq" id="WP_105041658.1">
    <property type="nucleotide sequence ID" value="NZ_MQWA01000001.1"/>
</dbReference>
<dbReference type="Pfam" id="PF00163">
    <property type="entry name" value="Ribosomal_S4"/>
    <property type="match status" value="1"/>
</dbReference>
<comment type="similarity">
    <text evidence="1 7 8">Belongs to the universal ribosomal protein uS4 family.</text>
</comment>
<dbReference type="SUPFAM" id="SSF55174">
    <property type="entry name" value="Alpha-L RNA-binding motif"/>
    <property type="match status" value="1"/>
</dbReference>
<dbReference type="AlphaFoldDB" id="A0A2S7TYH8"/>
<dbReference type="InterPro" id="IPR001912">
    <property type="entry name" value="Ribosomal_uS4_N"/>
</dbReference>
<keyword evidence="3 7" id="KW-0694">RNA-binding</keyword>
<dbReference type="Gene3D" id="3.10.290.10">
    <property type="entry name" value="RNA-binding S4 domain"/>
    <property type="match status" value="1"/>
</dbReference>
<dbReference type="EMBL" id="MQWA01000001">
    <property type="protein sequence ID" value="PQJ27174.1"/>
    <property type="molecule type" value="Genomic_DNA"/>
</dbReference>
<organism evidence="11 12">
    <name type="scientific">Rubritalea profundi</name>
    <dbReference type="NCBI Taxonomy" id="1658618"/>
    <lineage>
        <taxon>Bacteria</taxon>
        <taxon>Pseudomonadati</taxon>
        <taxon>Verrucomicrobiota</taxon>
        <taxon>Verrucomicrobiia</taxon>
        <taxon>Verrucomicrobiales</taxon>
        <taxon>Rubritaleaceae</taxon>
        <taxon>Rubritalea</taxon>
    </lineage>
</organism>
<dbReference type="Pfam" id="PF01479">
    <property type="entry name" value="S4"/>
    <property type="match status" value="1"/>
</dbReference>
<evidence type="ECO:0000259" key="10">
    <source>
        <dbReference type="SMART" id="SM01390"/>
    </source>
</evidence>
<dbReference type="InterPro" id="IPR018079">
    <property type="entry name" value="Ribosomal_uS4_CS"/>
</dbReference>
<dbReference type="PROSITE" id="PS00632">
    <property type="entry name" value="RIBOSOMAL_S4"/>
    <property type="match status" value="1"/>
</dbReference>
<evidence type="ECO:0000256" key="7">
    <source>
        <dbReference type="HAMAP-Rule" id="MF_01306"/>
    </source>
</evidence>
<dbReference type="InterPro" id="IPR005709">
    <property type="entry name" value="Ribosomal_uS4_bac-type"/>
</dbReference>
<dbReference type="OrthoDB" id="9803672at2"/>
<evidence type="ECO:0000313" key="11">
    <source>
        <dbReference type="EMBL" id="PQJ27174.1"/>
    </source>
</evidence>